<keyword evidence="3 5" id="KW-1133">Transmembrane helix</keyword>
<evidence type="ECO:0000259" key="6">
    <source>
        <dbReference type="PROSITE" id="PS50850"/>
    </source>
</evidence>
<feature type="transmembrane region" description="Helical" evidence="5">
    <location>
        <begin position="143"/>
        <end position="164"/>
    </location>
</feature>
<dbReference type="InterPro" id="IPR020846">
    <property type="entry name" value="MFS_dom"/>
</dbReference>
<feature type="domain" description="Major facilitator superfamily (MFS) profile" evidence="6">
    <location>
        <begin position="48"/>
        <end position="505"/>
    </location>
</feature>
<dbReference type="EMBL" id="KQ087185">
    <property type="protein sequence ID" value="KLT44722.1"/>
    <property type="molecule type" value="Genomic_DNA"/>
</dbReference>
<keyword evidence="8" id="KW-1185">Reference proteome</keyword>
<dbReference type="PROSITE" id="PS50850">
    <property type="entry name" value="MFS"/>
    <property type="match status" value="1"/>
</dbReference>
<feature type="transmembrane region" description="Helical" evidence="5">
    <location>
        <begin position="415"/>
        <end position="432"/>
    </location>
</feature>
<keyword evidence="4 5" id="KW-0472">Membrane</keyword>
<feature type="transmembrane region" description="Helical" evidence="5">
    <location>
        <begin position="82"/>
        <end position="102"/>
    </location>
</feature>
<feature type="transmembrane region" description="Helical" evidence="5">
    <location>
        <begin position="390"/>
        <end position="409"/>
    </location>
</feature>
<keyword evidence="2 5" id="KW-0812">Transmembrane</keyword>
<dbReference type="Gene3D" id="1.20.1250.20">
    <property type="entry name" value="MFS general substrate transporter like domains"/>
    <property type="match status" value="1"/>
</dbReference>
<dbReference type="PANTHER" id="PTHR23502">
    <property type="entry name" value="MAJOR FACILITATOR SUPERFAMILY"/>
    <property type="match status" value="1"/>
</dbReference>
<dbReference type="Pfam" id="PF07690">
    <property type="entry name" value="MFS_1"/>
    <property type="match status" value="1"/>
</dbReference>
<evidence type="ECO:0000256" key="1">
    <source>
        <dbReference type="ARBA" id="ARBA00004141"/>
    </source>
</evidence>
<feature type="transmembrane region" description="Helical" evidence="5">
    <location>
        <begin position="171"/>
        <end position="190"/>
    </location>
</feature>
<dbReference type="RefSeq" id="XP_018281213.1">
    <property type="nucleotide sequence ID" value="XM_018426240.1"/>
</dbReference>
<evidence type="ECO:0000256" key="4">
    <source>
        <dbReference type="ARBA" id="ARBA00023136"/>
    </source>
</evidence>
<dbReference type="AlphaFoldDB" id="A0A0J0XUJ5"/>
<feature type="transmembrane region" description="Helical" evidence="5">
    <location>
        <begin position="484"/>
        <end position="502"/>
    </location>
</feature>
<feature type="transmembrane region" description="Helical" evidence="5">
    <location>
        <begin position="202"/>
        <end position="222"/>
    </location>
</feature>
<dbReference type="SUPFAM" id="SSF103473">
    <property type="entry name" value="MFS general substrate transporter"/>
    <property type="match status" value="1"/>
</dbReference>
<sequence length="528" mass="59381">MSSADHLPIPGSLLLVDDVGEREIVLHPTPSNDVNDPLNWTWKRKQLAFWMLMAYTWLWGFASCSVYSVLVPLSEVKGISLAALNAGTGYMFLLLGWGGLITQPLALTFGKRPMFLLSSIANFGILIWQVYITNESEWYANKVIQGFFGAPIEMLVEVGITDLFFAHERGFYMGVYTVCLTASNYLAPVWAGYANDNLGWEWVFWISAIIAAILVVLLFFFMEETNYNRGTSELSEKHDAGVVHDTESPLDQDKEDATVTITVATASERALDGTEWSFAKKLMPFRERYASNATMFAMAYRPLLFFRYPVVVWSGILYGSSLVWYNVLNATASMLWTQVYGFSASKVGLSYLAPTLGSIAAIGYCGFADHKFLLWQTRRKNGIREPEDRLWLLLLMALLMPTALILWGVGAARQIHWFGLICGTFLIGFCNPPMGSIPINYTTDSYKDLSGETLLTVMIIRNSLSFGIGYAITPWLDMGLQNTFITAAFACMAVVLSFLIMVKWGKTFRKRSRVSYWKYVESSVMPHH</sequence>
<evidence type="ECO:0000313" key="7">
    <source>
        <dbReference type="EMBL" id="KLT44722.1"/>
    </source>
</evidence>
<proteinExistence type="predicted"/>
<accession>A0A0J0XUJ5</accession>
<organism evidence="7 8">
    <name type="scientific">Cutaneotrichosporon oleaginosum</name>
    <dbReference type="NCBI Taxonomy" id="879819"/>
    <lineage>
        <taxon>Eukaryota</taxon>
        <taxon>Fungi</taxon>
        <taxon>Dikarya</taxon>
        <taxon>Basidiomycota</taxon>
        <taxon>Agaricomycotina</taxon>
        <taxon>Tremellomycetes</taxon>
        <taxon>Trichosporonales</taxon>
        <taxon>Trichosporonaceae</taxon>
        <taxon>Cutaneotrichosporon</taxon>
    </lineage>
</organism>
<evidence type="ECO:0000256" key="5">
    <source>
        <dbReference type="SAM" id="Phobius"/>
    </source>
</evidence>
<feature type="transmembrane region" description="Helical" evidence="5">
    <location>
        <begin position="47"/>
        <end position="70"/>
    </location>
</feature>
<evidence type="ECO:0000313" key="8">
    <source>
        <dbReference type="Proteomes" id="UP000053611"/>
    </source>
</evidence>
<gene>
    <name evidence="7" type="ORF">CC85DRAFT_324205</name>
</gene>
<reference evidence="7 8" key="1">
    <citation type="submission" date="2015-03" db="EMBL/GenBank/DDBJ databases">
        <title>Genomics and transcriptomics of the oil-accumulating basidiomycete yeast T. oleaginosus allow insights into substrate utilization and the diverse evolutionary trajectories of mating systems in fungi.</title>
        <authorList>
            <consortium name="DOE Joint Genome Institute"/>
            <person name="Kourist R."/>
            <person name="Kracht O."/>
            <person name="Bracharz F."/>
            <person name="Lipzen A."/>
            <person name="Nolan M."/>
            <person name="Ohm R."/>
            <person name="Grigoriev I."/>
            <person name="Sun S."/>
            <person name="Heitman J."/>
            <person name="Bruck T."/>
            <person name="Nowrousian M."/>
        </authorList>
    </citation>
    <scope>NUCLEOTIDE SEQUENCE [LARGE SCALE GENOMIC DNA]</scope>
    <source>
        <strain evidence="7 8">IBC0246</strain>
    </source>
</reference>
<dbReference type="Proteomes" id="UP000053611">
    <property type="component" value="Unassembled WGS sequence"/>
</dbReference>
<name>A0A0J0XUJ5_9TREE</name>
<dbReference type="PANTHER" id="PTHR23502:SF30">
    <property type="entry name" value="TRANSPORTER, PUTATIVE (AFU_ORTHOLOGUE AFUA_8G04702)-RELATED"/>
    <property type="match status" value="1"/>
</dbReference>
<feature type="transmembrane region" description="Helical" evidence="5">
    <location>
        <begin position="348"/>
        <end position="369"/>
    </location>
</feature>
<dbReference type="InterPro" id="IPR011701">
    <property type="entry name" value="MFS"/>
</dbReference>
<dbReference type="STRING" id="879819.A0A0J0XUJ5"/>
<comment type="subcellular location">
    <subcellularLocation>
        <location evidence="1">Membrane</location>
        <topology evidence="1">Multi-pass membrane protein</topology>
    </subcellularLocation>
</comment>
<dbReference type="OrthoDB" id="5215911at2759"/>
<protein>
    <submittedName>
        <fullName evidence="7">MFS general substrate transporter</fullName>
    </submittedName>
</protein>
<dbReference type="GO" id="GO:0022857">
    <property type="term" value="F:transmembrane transporter activity"/>
    <property type="evidence" value="ECO:0007669"/>
    <property type="project" value="InterPro"/>
</dbReference>
<dbReference type="InterPro" id="IPR036259">
    <property type="entry name" value="MFS_trans_sf"/>
</dbReference>
<feature type="transmembrane region" description="Helical" evidence="5">
    <location>
        <begin position="453"/>
        <end position="472"/>
    </location>
</feature>
<evidence type="ECO:0000256" key="3">
    <source>
        <dbReference type="ARBA" id="ARBA00022989"/>
    </source>
</evidence>
<dbReference type="GeneID" id="28986843"/>
<dbReference type="GO" id="GO:0005886">
    <property type="term" value="C:plasma membrane"/>
    <property type="evidence" value="ECO:0007669"/>
    <property type="project" value="TreeGrafter"/>
</dbReference>
<feature type="transmembrane region" description="Helical" evidence="5">
    <location>
        <begin position="114"/>
        <end position="131"/>
    </location>
</feature>
<feature type="transmembrane region" description="Helical" evidence="5">
    <location>
        <begin position="305"/>
        <end position="328"/>
    </location>
</feature>
<evidence type="ECO:0000256" key="2">
    <source>
        <dbReference type="ARBA" id="ARBA00022692"/>
    </source>
</evidence>